<name>A0A364K781_9BACL</name>
<protein>
    <recommendedName>
        <fullName evidence="4">Sel1 repeat family protein</fullName>
    </recommendedName>
</protein>
<evidence type="ECO:0008006" key="4">
    <source>
        <dbReference type="Google" id="ProtNLM"/>
    </source>
</evidence>
<dbReference type="Proteomes" id="UP000251213">
    <property type="component" value="Unassembled WGS sequence"/>
</dbReference>
<dbReference type="InterPro" id="IPR011990">
    <property type="entry name" value="TPR-like_helical_dom_sf"/>
</dbReference>
<dbReference type="SUPFAM" id="SSF81901">
    <property type="entry name" value="HCP-like"/>
    <property type="match status" value="1"/>
</dbReference>
<evidence type="ECO:0000256" key="1">
    <source>
        <dbReference type="SAM" id="Coils"/>
    </source>
</evidence>
<comment type="caution">
    <text evidence="2">The sequence shown here is derived from an EMBL/GenBank/DDBJ whole genome shotgun (WGS) entry which is preliminary data.</text>
</comment>
<dbReference type="RefSeq" id="WP_113657851.1">
    <property type="nucleotide sequence ID" value="NZ_KZ845664.1"/>
</dbReference>
<keyword evidence="3" id="KW-1185">Reference proteome</keyword>
<sequence length="288" mass="33535">MIDIYEILKISQDASIEEVKQQLQIELRKWSYRINAPQLEHRQEAERMLQRLEQIQDRIMEEENKPISQKDDDSQKFLPSIQTEMERSEMSEIQKERQWEQSDIIQDQERLSDTIVIDENTLREAVKSGDREAMQKLGSYLLTAGGLGQDQEGEYWIREAAKQGDAEAMRCLGHLFLQKEYLKDYLKKGKEWLVKAAQAGSIQAMRELGLVLLQGNRLKKDRKEAEKWLRKAGEAGDVAAMKELGFRLMKGDGLKRNEKWGKYWLTKAAHAGDLEAKKKLENDSQEHK</sequence>
<keyword evidence="1" id="KW-0175">Coiled coil</keyword>
<evidence type="ECO:0000313" key="2">
    <source>
        <dbReference type="EMBL" id="RAL26166.1"/>
    </source>
</evidence>
<dbReference type="InterPro" id="IPR052945">
    <property type="entry name" value="Mitotic_Regulator"/>
</dbReference>
<dbReference type="InterPro" id="IPR006597">
    <property type="entry name" value="Sel1-like"/>
</dbReference>
<dbReference type="Gene3D" id="1.25.40.10">
    <property type="entry name" value="Tetratricopeptide repeat domain"/>
    <property type="match status" value="1"/>
</dbReference>
<gene>
    <name evidence="2" type="ORF">DL897_03985</name>
</gene>
<dbReference type="SMART" id="SM00671">
    <property type="entry name" value="SEL1"/>
    <property type="match status" value="4"/>
</dbReference>
<reference evidence="2 3" key="2">
    <citation type="submission" date="2018-06" db="EMBL/GenBank/DDBJ databases">
        <authorList>
            <person name="Zhirakovskaya E."/>
        </authorList>
    </citation>
    <scope>NUCLEOTIDE SEQUENCE [LARGE SCALE GENOMIC DNA]</scope>
    <source>
        <strain evidence="2 3">FBKL4.011</strain>
    </source>
</reference>
<dbReference type="EMBL" id="QJKK01000002">
    <property type="protein sequence ID" value="RAL26166.1"/>
    <property type="molecule type" value="Genomic_DNA"/>
</dbReference>
<dbReference type="PANTHER" id="PTHR43628:SF1">
    <property type="entry name" value="CHITIN SYNTHASE REGULATORY FACTOR 2-RELATED"/>
    <property type="match status" value="1"/>
</dbReference>
<accession>A0A364K781</accession>
<reference evidence="2 3" key="1">
    <citation type="submission" date="2018-06" db="EMBL/GenBank/DDBJ databases">
        <title>Thermoflavimicrobium daqus sp. nov., a thermophilic microbe isolated from Moutai-flavour Daqu.</title>
        <authorList>
            <person name="Wang X."/>
            <person name="Zhou H."/>
        </authorList>
    </citation>
    <scope>NUCLEOTIDE SEQUENCE [LARGE SCALE GENOMIC DNA]</scope>
    <source>
        <strain evidence="2 3">FBKL4.011</strain>
    </source>
</reference>
<dbReference type="OrthoDB" id="9816559at2"/>
<dbReference type="Pfam" id="PF08238">
    <property type="entry name" value="Sel1"/>
    <property type="match status" value="4"/>
</dbReference>
<dbReference type="PANTHER" id="PTHR43628">
    <property type="entry name" value="ACTIVATOR OF C KINASE PROTEIN 1-RELATED"/>
    <property type="match status" value="1"/>
</dbReference>
<proteinExistence type="predicted"/>
<organism evidence="2 3">
    <name type="scientific">Thermoflavimicrobium daqui</name>
    <dbReference type="NCBI Taxonomy" id="2137476"/>
    <lineage>
        <taxon>Bacteria</taxon>
        <taxon>Bacillati</taxon>
        <taxon>Bacillota</taxon>
        <taxon>Bacilli</taxon>
        <taxon>Bacillales</taxon>
        <taxon>Thermoactinomycetaceae</taxon>
        <taxon>Thermoflavimicrobium</taxon>
    </lineage>
</organism>
<dbReference type="AlphaFoldDB" id="A0A364K781"/>
<feature type="coiled-coil region" evidence="1">
    <location>
        <begin position="38"/>
        <end position="65"/>
    </location>
</feature>
<evidence type="ECO:0000313" key="3">
    <source>
        <dbReference type="Proteomes" id="UP000251213"/>
    </source>
</evidence>